<dbReference type="InterPro" id="IPR012337">
    <property type="entry name" value="RNaseH-like_sf"/>
</dbReference>
<feature type="domain" description="Integrase catalytic" evidence="1">
    <location>
        <begin position="164"/>
        <end position="317"/>
    </location>
</feature>
<dbReference type="InterPro" id="IPR036397">
    <property type="entry name" value="RNaseH_sf"/>
</dbReference>
<dbReference type="GO" id="GO:0015074">
    <property type="term" value="P:DNA integration"/>
    <property type="evidence" value="ECO:0007669"/>
    <property type="project" value="InterPro"/>
</dbReference>
<accession>A0A6C2U8F6</accession>
<gene>
    <name evidence="2" type="ORF">PDESU_04979</name>
</gene>
<dbReference type="SUPFAM" id="SSF53098">
    <property type="entry name" value="Ribonuclease H-like"/>
    <property type="match status" value="1"/>
</dbReference>
<dbReference type="Gene3D" id="3.30.420.10">
    <property type="entry name" value="Ribonuclease H-like superfamily/Ribonuclease H"/>
    <property type="match status" value="1"/>
</dbReference>
<dbReference type="PROSITE" id="PS50994">
    <property type="entry name" value="INTEGRASE"/>
    <property type="match status" value="1"/>
</dbReference>
<name>A0A6C2U8F6_PONDE</name>
<protein>
    <recommendedName>
        <fullName evidence="1">Integrase catalytic domain-containing protein</fullName>
    </recommendedName>
</protein>
<sequence length="356" mass="41706">MSGYLSIIQVFMMLLQEKFRPRYDARLQLLTYQVRMLRSRIDDSKIYTTPKERAELLRLGKQLDHDISDVMLVVQPATYHKWRRPKETQRKRPGRPRTPQATINLVMQFATENITWGYERIYGELKKLGIRIGITTISDILKREGHHPVPDKGRRLPSSTWNQFISSHMDTLIACDFFTKPIYTFKGKVNAYVLMFIHLGSRRVFMSPATFNPTEEWVNQQARNASIWLDEIGIKATHLIRDRDTKYAFSFDELWKAAGTKIVKTPPRTPQANGYAEAGIAIVKKQCLNHFICFSLDHLNHINREWLDYYNFHRPHQGKEIDNKVLDVDFRPTEKGEIKREQRLGGVISYYYRAAA</sequence>
<keyword evidence="3" id="KW-1185">Reference proteome</keyword>
<dbReference type="RefSeq" id="WP_222847304.1">
    <property type="nucleotide sequence ID" value="NZ_CAAHFG010000003.1"/>
</dbReference>
<evidence type="ECO:0000313" key="2">
    <source>
        <dbReference type="EMBL" id="VGO16388.1"/>
    </source>
</evidence>
<dbReference type="AlphaFoldDB" id="A0A6C2U8F6"/>
<dbReference type="GO" id="GO:0003676">
    <property type="term" value="F:nucleic acid binding"/>
    <property type="evidence" value="ECO:0007669"/>
    <property type="project" value="InterPro"/>
</dbReference>
<evidence type="ECO:0000313" key="3">
    <source>
        <dbReference type="Proteomes" id="UP000366872"/>
    </source>
</evidence>
<dbReference type="Pfam" id="PF13683">
    <property type="entry name" value="rve_3"/>
    <property type="match status" value="1"/>
</dbReference>
<organism evidence="2 3">
    <name type="scientific">Pontiella desulfatans</name>
    <dbReference type="NCBI Taxonomy" id="2750659"/>
    <lineage>
        <taxon>Bacteria</taxon>
        <taxon>Pseudomonadati</taxon>
        <taxon>Kiritimatiellota</taxon>
        <taxon>Kiritimatiellia</taxon>
        <taxon>Kiritimatiellales</taxon>
        <taxon>Pontiellaceae</taxon>
        <taxon>Pontiella</taxon>
    </lineage>
</organism>
<evidence type="ECO:0000259" key="1">
    <source>
        <dbReference type="PROSITE" id="PS50994"/>
    </source>
</evidence>
<dbReference type="EMBL" id="CAAHFG010000003">
    <property type="protein sequence ID" value="VGO16388.1"/>
    <property type="molecule type" value="Genomic_DNA"/>
</dbReference>
<dbReference type="InterPro" id="IPR001584">
    <property type="entry name" value="Integrase_cat-core"/>
</dbReference>
<dbReference type="Proteomes" id="UP000366872">
    <property type="component" value="Unassembled WGS sequence"/>
</dbReference>
<proteinExistence type="predicted"/>
<reference evidence="2 3" key="1">
    <citation type="submission" date="2019-04" db="EMBL/GenBank/DDBJ databases">
        <authorList>
            <person name="Van Vliet M D."/>
        </authorList>
    </citation>
    <scope>NUCLEOTIDE SEQUENCE [LARGE SCALE GENOMIC DNA]</scope>
    <source>
        <strain evidence="2 3">F1</strain>
    </source>
</reference>